<evidence type="ECO:0000256" key="1">
    <source>
        <dbReference type="ARBA" id="ARBA00007025"/>
    </source>
</evidence>
<keyword evidence="6" id="KW-0863">Zinc-finger</keyword>
<evidence type="ECO:0000256" key="3">
    <source>
        <dbReference type="ARBA" id="ARBA00022801"/>
    </source>
</evidence>
<keyword evidence="6" id="KW-0479">Metal-binding</keyword>
<evidence type="ECO:0000259" key="8">
    <source>
        <dbReference type="PROSITE" id="PS50089"/>
    </source>
</evidence>
<feature type="region of interest" description="Disordered" evidence="7">
    <location>
        <begin position="1031"/>
        <end position="1056"/>
    </location>
</feature>
<dbReference type="InterPro" id="IPR027417">
    <property type="entry name" value="P-loop_NTPase"/>
</dbReference>
<feature type="region of interest" description="Disordered" evidence="7">
    <location>
        <begin position="54"/>
        <end position="166"/>
    </location>
</feature>
<dbReference type="SMART" id="SM00490">
    <property type="entry name" value="HELICc"/>
    <property type="match status" value="1"/>
</dbReference>
<dbReference type="Pfam" id="PF00271">
    <property type="entry name" value="Helicase_C"/>
    <property type="match status" value="1"/>
</dbReference>
<evidence type="ECO:0000313" key="12">
    <source>
        <dbReference type="Proteomes" id="UP000293360"/>
    </source>
</evidence>
<evidence type="ECO:0000313" key="11">
    <source>
        <dbReference type="EMBL" id="RYP05764.1"/>
    </source>
</evidence>
<evidence type="ECO:0000256" key="2">
    <source>
        <dbReference type="ARBA" id="ARBA00022741"/>
    </source>
</evidence>
<dbReference type="GO" id="GO:0016787">
    <property type="term" value="F:hydrolase activity"/>
    <property type="evidence" value="ECO:0007669"/>
    <property type="project" value="UniProtKB-KW"/>
</dbReference>
<dbReference type="Gene3D" id="3.40.50.300">
    <property type="entry name" value="P-loop containing nucleotide triphosphate hydrolases"/>
    <property type="match status" value="2"/>
</dbReference>
<dbReference type="InterPro" id="IPR038718">
    <property type="entry name" value="SNF2-like_sf"/>
</dbReference>
<keyword evidence="2" id="KW-0547">Nucleotide-binding</keyword>
<organism evidence="11 12">
    <name type="scientific">Monosporascus ibericus</name>
    <dbReference type="NCBI Taxonomy" id="155417"/>
    <lineage>
        <taxon>Eukaryota</taxon>
        <taxon>Fungi</taxon>
        <taxon>Dikarya</taxon>
        <taxon>Ascomycota</taxon>
        <taxon>Pezizomycotina</taxon>
        <taxon>Sordariomycetes</taxon>
        <taxon>Xylariomycetidae</taxon>
        <taxon>Xylariales</taxon>
        <taxon>Xylariales incertae sedis</taxon>
        <taxon>Monosporascus</taxon>
    </lineage>
</organism>
<keyword evidence="12" id="KW-1185">Reference proteome</keyword>
<feature type="compositionally biased region" description="Acidic residues" evidence="7">
    <location>
        <begin position="938"/>
        <end position="967"/>
    </location>
</feature>
<feature type="compositionally biased region" description="Basic residues" evidence="7">
    <location>
        <begin position="994"/>
        <end position="1005"/>
    </location>
</feature>
<comment type="similarity">
    <text evidence="1">Belongs to the SNF2/RAD54 helicase family.</text>
</comment>
<dbReference type="SUPFAM" id="SSF57850">
    <property type="entry name" value="RING/U-box"/>
    <property type="match status" value="1"/>
</dbReference>
<dbReference type="GO" id="GO:0004386">
    <property type="term" value="F:helicase activity"/>
    <property type="evidence" value="ECO:0007669"/>
    <property type="project" value="UniProtKB-KW"/>
</dbReference>
<dbReference type="Gene3D" id="3.40.50.10810">
    <property type="entry name" value="Tandem AAA-ATPase domain"/>
    <property type="match status" value="1"/>
</dbReference>
<dbReference type="GO" id="GO:0008094">
    <property type="term" value="F:ATP-dependent activity, acting on DNA"/>
    <property type="evidence" value="ECO:0007669"/>
    <property type="project" value="TreeGrafter"/>
</dbReference>
<feature type="compositionally biased region" description="Low complexity" evidence="7">
    <location>
        <begin position="327"/>
        <end position="339"/>
    </location>
</feature>
<comment type="caution">
    <text evidence="11">The sequence shown here is derived from an EMBL/GenBank/DDBJ whole genome shotgun (WGS) entry which is preliminary data.</text>
</comment>
<dbReference type="GO" id="GO:0005524">
    <property type="term" value="F:ATP binding"/>
    <property type="evidence" value="ECO:0007669"/>
    <property type="project" value="UniProtKB-KW"/>
</dbReference>
<dbReference type="AlphaFoldDB" id="A0A4Q4TII4"/>
<dbReference type="InterPro" id="IPR013083">
    <property type="entry name" value="Znf_RING/FYVE/PHD"/>
</dbReference>
<feature type="domain" description="RING-type" evidence="8">
    <location>
        <begin position="860"/>
        <end position="912"/>
    </location>
</feature>
<dbReference type="SUPFAM" id="SSF52540">
    <property type="entry name" value="P-loop containing nucleoside triphosphate hydrolases"/>
    <property type="match status" value="2"/>
</dbReference>
<feature type="region of interest" description="Disordered" evidence="7">
    <location>
        <begin position="932"/>
        <end position="1017"/>
    </location>
</feature>
<dbReference type="Pfam" id="PF00176">
    <property type="entry name" value="SNF2-rel_dom"/>
    <property type="match status" value="1"/>
</dbReference>
<feature type="domain" description="Helicase ATP-binding" evidence="9">
    <location>
        <begin position="525"/>
        <end position="699"/>
    </location>
</feature>
<feature type="compositionally biased region" description="Polar residues" evidence="7">
    <location>
        <begin position="256"/>
        <end position="276"/>
    </location>
</feature>
<dbReference type="GO" id="GO:0000724">
    <property type="term" value="P:double-strand break repair via homologous recombination"/>
    <property type="evidence" value="ECO:0007669"/>
    <property type="project" value="TreeGrafter"/>
</dbReference>
<dbReference type="SMART" id="SM00487">
    <property type="entry name" value="DEXDc"/>
    <property type="match status" value="1"/>
</dbReference>
<dbReference type="SMART" id="SM00184">
    <property type="entry name" value="RING"/>
    <property type="match status" value="1"/>
</dbReference>
<keyword evidence="3" id="KW-0378">Hydrolase</keyword>
<dbReference type="InterPro" id="IPR050628">
    <property type="entry name" value="SNF2_RAD54_helicase_TF"/>
</dbReference>
<dbReference type="CDD" id="cd16449">
    <property type="entry name" value="RING-HC"/>
    <property type="match status" value="1"/>
</dbReference>
<feature type="compositionally biased region" description="Polar residues" evidence="7">
    <location>
        <begin position="65"/>
        <end position="94"/>
    </location>
</feature>
<reference evidence="11 12" key="1">
    <citation type="submission" date="2018-06" db="EMBL/GenBank/DDBJ databases">
        <title>Complete Genomes of Monosporascus.</title>
        <authorList>
            <person name="Robinson A.J."/>
            <person name="Natvig D.O."/>
        </authorList>
    </citation>
    <scope>NUCLEOTIDE SEQUENCE [LARGE SCALE GENOMIC DNA]</scope>
    <source>
        <strain evidence="11 12">CBS 110550</strain>
    </source>
</reference>
<dbReference type="Proteomes" id="UP000293360">
    <property type="component" value="Unassembled WGS sequence"/>
</dbReference>
<name>A0A4Q4TII4_9PEZI</name>
<protein>
    <recommendedName>
        <fullName evidence="13">RING-type domain-containing protein</fullName>
    </recommendedName>
</protein>
<evidence type="ECO:0000259" key="9">
    <source>
        <dbReference type="PROSITE" id="PS51192"/>
    </source>
</evidence>
<evidence type="ECO:0000256" key="5">
    <source>
        <dbReference type="ARBA" id="ARBA00022840"/>
    </source>
</evidence>
<dbReference type="InterPro" id="IPR001650">
    <property type="entry name" value="Helicase_C-like"/>
</dbReference>
<dbReference type="Gene3D" id="3.30.40.10">
    <property type="entry name" value="Zinc/RING finger domain, C3HC4 (zinc finger)"/>
    <property type="match status" value="1"/>
</dbReference>
<dbReference type="OrthoDB" id="423559at2759"/>
<dbReference type="PROSITE" id="PS51192">
    <property type="entry name" value="HELICASE_ATP_BIND_1"/>
    <property type="match status" value="1"/>
</dbReference>
<evidence type="ECO:0008006" key="13">
    <source>
        <dbReference type="Google" id="ProtNLM"/>
    </source>
</evidence>
<dbReference type="InterPro" id="IPR001841">
    <property type="entry name" value="Znf_RING"/>
</dbReference>
<dbReference type="PROSITE" id="PS51194">
    <property type="entry name" value="HELICASE_CTER"/>
    <property type="match status" value="1"/>
</dbReference>
<dbReference type="PROSITE" id="PS50089">
    <property type="entry name" value="ZF_RING_2"/>
    <property type="match status" value="1"/>
</dbReference>
<dbReference type="InterPro" id="IPR000330">
    <property type="entry name" value="SNF2_N"/>
</dbReference>
<feature type="region of interest" description="Disordered" evidence="7">
    <location>
        <begin position="208"/>
        <end position="231"/>
    </location>
</feature>
<dbReference type="CDD" id="cd18793">
    <property type="entry name" value="SF2_C_SNF"/>
    <property type="match status" value="1"/>
</dbReference>
<dbReference type="EMBL" id="QJNU01000157">
    <property type="protein sequence ID" value="RYP05764.1"/>
    <property type="molecule type" value="Genomic_DNA"/>
</dbReference>
<feature type="compositionally biased region" description="Pro residues" evidence="7">
    <location>
        <begin position="215"/>
        <end position="225"/>
    </location>
</feature>
<dbReference type="Pfam" id="PF13923">
    <property type="entry name" value="zf-C3HC4_2"/>
    <property type="match status" value="1"/>
</dbReference>
<accession>A0A4Q4TII4</accession>
<dbReference type="PANTHER" id="PTHR45626">
    <property type="entry name" value="TRANSCRIPTION TERMINATION FACTOR 2-RELATED"/>
    <property type="match status" value="1"/>
</dbReference>
<dbReference type="PANTHER" id="PTHR45626:SF16">
    <property type="entry name" value="ATP-DEPENDENT HELICASE ULS1"/>
    <property type="match status" value="1"/>
</dbReference>
<sequence>MASSEAQHFASMSKEELIYEQSLREIMKSSLEMTPGDNSARKAEIDNELRQIDRALGQIGREHSNNPTRASSSALSATNRASPHSRTLTASSMSRDAAEAWARKVPGGRPNSAKRTFEANIGRHSPPRPNKIQRPTPSPTNAASTTPEKGFRHLGNPDIFSPPLIDLTDDDDRDWIEKQEAEEERFRKIKRQEWEDAEYVRSLLDSNGPNASPFIPGPSSQPPTSDPMSDLGTTYHGYTGEPAHYKKAEPSFHSGYHTNSLSTLQPSTSGFTSGTWSDHPAEGSEENSGIYNPLPSIRDRMPGSFDDDCDDLFGDSLYGDPSEESRPSSGTGSSYQSYGVGAGNAGPFPPGEFAGQDSLLQQALLQAQQPAISNMIPSGSNVLPIPNQGILSPFTPCSQVWKPPRPVSFLNGSANPFNQGGHPHAPRYGQSSSGKSLSDIINRTNTYDYENGTDGFGNPLDQRIRDFVNGAIDSPGQDGEEIKRLIANIRPDADLTDDKGECDPKGLKFPLYKHQRLALNWMKRMELDDHKKGGILADDMGLGKTISSLALMISRRAQPPPGKSYVRREIEQKMEPARRLGVFLYHNKKAAYDTLRTYDVIVTTYGTVTSEMKRLDQHLKQENSRRDDAFLSQSFPLLSPRSLWYRVILDEAQCIKNAKTQTAKAVYRLKSQYRWCLSGTPMMNSVSELSSLIAFLRIEPYCAPDKFARSFGCLSSNRAGGYHKNDAMKKLQVLLKSIMLRRTKDSKIDGQPIIELPPKVEEVVHVVFDKDEEQYYQDLEKNSQVQFNRYLKGGAVGKKYTVILTLLLRLRQACCHPYLHLTDLDYVGNNEVAEDAMTELAKTLDKDVVQRLKEMESFECPICYDAVENPLFVLPCGHETCSECFTRLTDGSNMRAIAQGQENGKMQCPQCRGPVDPKKTINYDVFKKVHMPENMRVEEDEDDEFPTDSDDEDSDLEGDDLSEDEDVNGNLKGFVVLDSDTSDDDGLDDDIRNATRKPKRAKAVKKVSDDDSESSELEDISRLLARHKRLRSEGDRKVKKPKTAKRKGEKKEAPVKPHMLKQLRKEASKNKVAHKKYMRYLKEIWEPSAKVTKCKELIADIQSTGEKTIVFSQWTLLLDLLEIPLKHELGVKYRRYDGGMSAAMRDNAANDFVELPDVKVILVSLKAGNAGLNLTAASQVIIMDPFWNPFVENQAVDRAHRIGQRNTVKVHRILIKDTVEDRIETLKERKSEIINSALSEEGAKTAGALSAQELSFLFGIGGR</sequence>
<dbReference type="InterPro" id="IPR049730">
    <property type="entry name" value="SNF2/RAD54-like_C"/>
</dbReference>
<dbReference type="CDD" id="cd18008">
    <property type="entry name" value="DEXDc_SHPRH-like"/>
    <property type="match status" value="1"/>
</dbReference>
<evidence type="ECO:0000259" key="10">
    <source>
        <dbReference type="PROSITE" id="PS51194"/>
    </source>
</evidence>
<dbReference type="STRING" id="155417.A0A4Q4TII4"/>
<dbReference type="GO" id="GO:0005634">
    <property type="term" value="C:nucleus"/>
    <property type="evidence" value="ECO:0007669"/>
    <property type="project" value="TreeGrafter"/>
</dbReference>
<feature type="region of interest" description="Disordered" evidence="7">
    <location>
        <begin position="256"/>
        <end position="355"/>
    </location>
</feature>
<keyword evidence="5" id="KW-0067">ATP-binding</keyword>
<dbReference type="GO" id="GO:0008270">
    <property type="term" value="F:zinc ion binding"/>
    <property type="evidence" value="ECO:0007669"/>
    <property type="project" value="UniProtKB-KW"/>
</dbReference>
<proteinExistence type="inferred from homology"/>
<keyword evidence="6" id="KW-0862">Zinc</keyword>
<evidence type="ECO:0000256" key="4">
    <source>
        <dbReference type="ARBA" id="ARBA00022806"/>
    </source>
</evidence>
<dbReference type="InterPro" id="IPR014001">
    <property type="entry name" value="Helicase_ATP-bd"/>
</dbReference>
<feature type="compositionally biased region" description="Basic residues" evidence="7">
    <location>
        <begin position="1037"/>
        <end position="1048"/>
    </location>
</feature>
<feature type="domain" description="Helicase C-terminal" evidence="10">
    <location>
        <begin position="1093"/>
        <end position="1250"/>
    </location>
</feature>
<evidence type="ECO:0000256" key="6">
    <source>
        <dbReference type="PROSITE-ProRule" id="PRU00175"/>
    </source>
</evidence>
<gene>
    <name evidence="11" type="ORF">DL764_003581</name>
</gene>
<keyword evidence="4" id="KW-0347">Helicase</keyword>
<dbReference type="GO" id="GO:0005737">
    <property type="term" value="C:cytoplasm"/>
    <property type="evidence" value="ECO:0007669"/>
    <property type="project" value="TreeGrafter"/>
</dbReference>
<evidence type="ECO:0000256" key="7">
    <source>
        <dbReference type="SAM" id="MobiDB-lite"/>
    </source>
</evidence>